<dbReference type="InterPro" id="IPR008523">
    <property type="entry name" value="DUF805"/>
</dbReference>
<evidence type="ECO:0000313" key="4">
    <source>
        <dbReference type="Proteomes" id="UP000255234"/>
    </source>
</evidence>
<evidence type="ECO:0000313" key="3">
    <source>
        <dbReference type="EMBL" id="STY71842.1"/>
    </source>
</evidence>
<protein>
    <submittedName>
        <fullName evidence="3">Inner membrane protein yhaI</fullName>
    </submittedName>
</protein>
<name>A0A378NTZ7_9FIRM</name>
<dbReference type="InterPro" id="IPR025874">
    <property type="entry name" value="DZR"/>
</dbReference>
<evidence type="ECO:0000259" key="2">
    <source>
        <dbReference type="Pfam" id="PF12773"/>
    </source>
</evidence>
<evidence type="ECO:0000256" key="1">
    <source>
        <dbReference type="SAM" id="Phobius"/>
    </source>
</evidence>
<dbReference type="Pfam" id="PF05656">
    <property type="entry name" value="DUF805"/>
    <property type="match status" value="1"/>
</dbReference>
<accession>A0A378NTZ7</accession>
<dbReference type="GO" id="GO:0005886">
    <property type="term" value="C:plasma membrane"/>
    <property type="evidence" value="ECO:0007669"/>
    <property type="project" value="TreeGrafter"/>
</dbReference>
<dbReference type="CDD" id="cd20335">
    <property type="entry name" value="BRcat_RBR"/>
    <property type="match status" value="1"/>
</dbReference>
<proteinExistence type="predicted"/>
<keyword evidence="1" id="KW-0472">Membrane</keyword>
<sequence length="228" mass="25929">MNICRQCQKQFDDNVLFCPSCGNKLEKQNVQVANNIICQKCGNALTSADKFCPKCGEKTPAFYQTPMVNNMNTNVVNNNQPIQPVNQPYQQNMNTNFNVNNSNNSADGILNKIKNEYFCFEGRINRKFYITRSLIIAVVIMVLYFIIYAATTDIFGIMSDFGMMLTLIVQLVGTIAGISLNIRRFHDFNKSGWWILIFMVPFVNLYFSIKLLCIRGDVGTNNYGADPF</sequence>
<dbReference type="RefSeq" id="WP_115152016.1">
    <property type="nucleotide sequence ID" value="NZ_UGPP01000001.1"/>
</dbReference>
<feature type="transmembrane region" description="Helical" evidence="1">
    <location>
        <begin position="129"/>
        <end position="149"/>
    </location>
</feature>
<dbReference type="Proteomes" id="UP000255234">
    <property type="component" value="Unassembled WGS sequence"/>
</dbReference>
<dbReference type="EMBL" id="UGPP01000001">
    <property type="protein sequence ID" value="STY71842.1"/>
    <property type="molecule type" value="Genomic_DNA"/>
</dbReference>
<keyword evidence="1" id="KW-1133">Transmembrane helix</keyword>
<dbReference type="PANTHER" id="PTHR34980">
    <property type="entry name" value="INNER MEMBRANE PROTEIN-RELATED-RELATED"/>
    <property type="match status" value="1"/>
</dbReference>
<dbReference type="Pfam" id="PF12773">
    <property type="entry name" value="DZR"/>
    <property type="match status" value="1"/>
</dbReference>
<reference evidence="3 4" key="1">
    <citation type="submission" date="2018-06" db="EMBL/GenBank/DDBJ databases">
        <authorList>
            <consortium name="Pathogen Informatics"/>
            <person name="Doyle S."/>
        </authorList>
    </citation>
    <scope>NUCLEOTIDE SEQUENCE [LARGE SCALE GENOMIC DNA]</scope>
    <source>
        <strain evidence="3 4">NCTC10571</strain>
    </source>
</reference>
<feature type="transmembrane region" description="Helical" evidence="1">
    <location>
        <begin position="192"/>
        <end position="209"/>
    </location>
</feature>
<keyword evidence="1" id="KW-0812">Transmembrane</keyword>
<gene>
    <name evidence="3" type="primary">yhaI_4</name>
    <name evidence="3" type="ORF">NCTC10571_02018</name>
</gene>
<feature type="domain" description="DZANK-type" evidence="2">
    <location>
        <begin position="4"/>
        <end position="56"/>
    </location>
</feature>
<dbReference type="AlphaFoldDB" id="A0A378NTZ7"/>
<organism evidence="3 4">
    <name type="scientific">Megamonas hypermegale</name>
    <dbReference type="NCBI Taxonomy" id="158847"/>
    <lineage>
        <taxon>Bacteria</taxon>
        <taxon>Bacillati</taxon>
        <taxon>Bacillota</taxon>
        <taxon>Negativicutes</taxon>
        <taxon>Selenomonadales</taxon>
        <taxon>Selenomonadaceae</taxon>
        <taxon>Megamonas</taxon>
    </lineage>
</organism>
<feature type="transmembrane region" description="Helical" evidence="1">
    <location>
        <begin position="161"/>
        <end position="180"/>
    </location>
</feature>